<dbReference type="HOGENOM" id="CLU_002406_2_0_1"/>
<dbReference type="STRING" id="1213859.L2GCF9"/>
<dbReference type="AlphaFoldDB" id="L2GCF9"/>
<dbReference type="SUPFAM" id="SSF52540">
    <property type="entry name" value="P-loop containing nucleoside triphosphate hydrolases"/>
    <property type="match status" value="1"/>
</dbReference>
<name>L2GCF9_COLFN</name>
<dbReference type="InterPro" id="IPR002110">
    <property type="entry name" value="Ankyrin_rpt"/>
</dbReference>
<dbReference type="Pfam" id="PF24883">
    <property type="entry name" value="NPHP3_N"/>
    <property type="match status" value="1"/>
</dbReference>
<dbReference type="SMART" id="SM00248">
    <property type="entry name" value="ANK"/>
    <property type="match status" value="3"/>
</dbReference>
<feature type="repeat" description="ANK" evidence="2">
    <location>
        <begin position="1036"/>
        <end position="1068"/>
    </location>
</feature>
<evidence type="ECO:0000259" key="4">
    <source>
        <dbReference type="Pfam" id="PF24809"/>
    </source>
</evidence>
<feature type="compositionally biased region" description="Basic and acidic residues" evidence="3">
    <location>
        <begin position="1180"/>
        <end position="1195"/>
    </location>
</feature>
<dbReference type="PANTHER" id="PTHR10039">
    <property type="entry name" value="AMELOGENIN"/>
    <property type="match status" value="1"/>
</dbReference>
<dbReference type="Pfam" id="PF24809">
    <property type="entry name" value="DUF7708"/>
    <property type="match status" value="1"/>
</dbReference>
<dbReference type="Pfam" id="PF12796">
    <property type="entry name" value="Ank_2"/>
    <property type="match status" value="1"/>
</dbReference>
<accession>L2GCF9</accession>
<keyword evidence="1" id="KW-0677">Repeat</keyword>
<dbReference type="InterPro" id="IPR027417">
    <property type="entry name" value="P-loop_NTPase"/>
</dbReference>
<dbReference type="InterPro" id="IPR036770">
    <property type="entry name" value="Ankyrin_rpt-contain_sf"/>
</dbReference>
<dbReference type="Gene3D" id="1.25.40.20">
    <property type="entry name" value="Ankyrin repeat-containing domain"/>
    <property type="match status" value="1"/>
</dbReference>
<protein>
    <submittedName>
        <fullName evidence="6">Zinc finger protein</fullName>
    </submittedName>
</protein>
<evidence type="ECO:0000313" key="6">
    <source>
        <dbReference type="EMBL" id="ELA35728.1"/>
    </source>
</evidence>
<keyword evidence="2" id="KW-0040">ANK repeat</keyword>
<reference evidence="6" key="1">
    <citation type="submission" date="2012-08" db="EMBL/GenBank/DDBJ databases">
        <title>Genome analysis of Colletotrichum orbiculare and Colletotrichum fructicola.</title>
        <authorList>
            <person name="Gan P.H.P."/>
            <person name="Ikeda K."/>
            <person name="Irieda H."/>
            <person name="Narusaka M."/>
            <person name="O'Connell R.J."/>
            <person name="Narusaka Y."/>
            <person name="Takano Y."/>
            <person name="Kubo Y."/>
            <person name="Shirasu K."/>
        </authorList>
    </citation>
    <scope>NUCLEOTIDE SEQUENCE</scope>
    <source>
        <strain evidence="6">Nara gc5</strain>
    </source>
</reference>
<feature type="domain" description="Nephrocystin 3-like N-terminal" evidence="5">
    <location>
        <begin position="284"/>
        <end position="457"/>
    </location>
</feature>
<feature type="domain" description="DUF7708" evidence="4">
    <location>
        <begin position="110"/>
        <end position="220"/>
    </location>
</feature>
<evidence type="ECO:0000256" key="1">
    <source>
        <dbReference type="ARBA" id="ARBA00022737"/>
    </source>
</evidence>
<dbReference type="PROSITE" id="PS50297">
    <property type="entry name" value="ANK_REP_REGION"/>
    <property type="match status" value="1"/>
</dbReference>
<feature type="repeat" description="ANK" evidence="2">
    <location>
        <begin position="924"/>
        <end position="950"/>
    </location>
</feature>
<proteinExistence type="predicted"/>
<evidence type="ECO:0000256" key="2">
    <source>
        <dbReference type="PROSITE-ProRule" id="PRU00023"/>
    </source>
</evidence>
<evidence type="ECO:0000256" key="3">
    <source>
        <dbReference type="SAM" id="MobiDB-lite"/>
    </source>
</evidence>
<dbReference type="EMBL" id="KB020558">
    <property type="protein sequence ID" value="ELA35728.1"/>
    <property type="molecule type" value="Genomic_DNA"/>
</dbReference>
<dbReference type="InterPro" id="IPR056125">
    <property type="entry name" value="DUF7708"/>
</dbReference>
<dbReference type="PANTHER" id="PTHR10039:SF14">
    <property type="entry name" value="NACHT DOMAIN-CONTAINING PROTEIN"/>
    <property type="match status" value="1"/>
</dbReference>
<sequence>MDSTPQPIGGFERAVNRFKSAVPKALSDQFARDTNTLSSLQDDIRSIQKEQGEGGSLRNMPRLSKFVEAMSQLGQVIEVFVNANDFVCFIWVIGLDTADGKVLIIRNPQGPMKFLLGVRLTHRPYDTFDKLLNIYSQIGDTIPGLLEYKSTFEKRPTLMIVLHDYYSDILRFHELALKVFTRSKWKDLVSAVWKTFESSFGPIIQSLQSRRELLESEKLSASLSDIQTILHGINQIQQQQASIMNEEANEKHRLRIARIKEKLKAPDYFMDQEISTENRQGAETGQWITGNPIFQAWNDKMSHGHSVLYLNGIPGAVPGKTTLVSSIVERLLQSVNPSVNLASHSVAYFYYKHGNIDKNTHNASLRAILEQLIDQDTLSSQEFLREVLSQAEVNVRSTKSLEALTLRALAQRQLSFLVLDGLDECATGEAEATIRWLLSLIDEKLDSKSSRLRVIVSGQRNGVLDHMLSSQLSISLESSQHIDDMREYCRRQCARIKTKFNISSALEESIITRVIEAAKGMFLYARVVLENLLHQTRLSGLKREIKADIFPAGINFAYERVVSRVIHDASQAEREDAKRVLCLIITAKRQLKWAEIQSFFCIDPGKGVVEYDDRLLLDAKQLCGSLVDRHSLADSDSKASCVIGIVHETARGYLIQRGIIQESLENARMLSFCARYLASSAFQITPKSTTIIRFATQGYYALLDYTVQYWYDHLEALAAANVAVGDISRDTVKQIKDFLARCTDRHDLKKVHFSVLDLQELLAKIPQDSHDRAAFLDMENRTCWIRQEIENLSGLTEDEKCITTELYGASVKYKCHKPWCSRFAEGFATFGERADHMKLHERPFACEFDGCFGSTLGFESDEALNKHYTKYHVENSPEIKFPKRNSKGRLIPLDLLFAAERGDMYHVAKYLDEGQDVNMTESASYKTPIWYAAYGGNCELCKLLLERGADPRPPKPWRGRSYQEGDYRRRPEVPLAKASAGGYLKVVEMLLESHAEADTAVASEIGSALWEAISKRDVAIVGMLVPRYNQHRPQIRRDGPLQHACRIADVSIVRLLLQNGLEIDADYDCVIECTSNDWKKPELAASARQILEMLLLTGRPRIENPSPIFDLISEHPIQDEAATMILSYSGTKLPDWELLRMRPYLWGRRDSKFLRLLQSVLGIGSGQVQDDVTEEGAEEGTDKTLVHPKGIERFPSKPSEPSTVTSAHTEDDIRRKMRVEFWNHQQ</sequence>
<evidence type="ECO:0000259" key="5">
    <source>
        <dbReference type="Pfam" id="PF24883"/>
    </source>
</evidence>
<dbReference type="InterPro" id="IPR056884">
    <property type="entry name" value="NPHP3-like_N"/>
</dbReference>
<gene>
    <name evidence="6" type="ORF">CGGC5_97</name>
</gene>
<organism evidence="6">
    <name type="scientific">Colletotrichum fructicola (strain Nara gc5)</name>
    <name type="common">Anthracnose fungus</name>
    <name type="synonym">Colletotrichum gloeosporioides (strain Nara gc5)</name>
    <dbReference type="NCBI Taxonomy" id="1213859"/>
    <lineage>
        <taxon>Eukaryota</taxon>
        <taxon>Fungi</taxon>
        <taxon>Dikarya</taxon>
        <taxon>Ascomycota</taxon>
        <taxon>Pezizomycotina</taxon>
        <taxon>Sordariomycetes</taxon>
        <taxon>Hypocreomycetidae</taxon>
        <taxon>Glomerellales</taxon>
        <taxon>Glomerellaceae</taxon>
        <taxon>Colletotrichum</taxon>
        <taxon>Colletotrichum gloeosporioides species complex</taxon>
    </lineage>
</organism>
<dbReference type="Gene3D" id="3.40.50.300">
    <property type="entry name" value="P-loop containing nucleotide triphosphate hydrolases"/>
    <property type="match status" value="1"/>
</dbReference>
<feature type="region of interest" description="Disordered" evidence="3">
    <location>
        <begin position="1171"/>
        <end position="1212"/>
    </location>
</feature>
<dbReference type="PROSITE" id="PS50088">
    <property type="entry name" value="ANK_REPEAT"/>
    <property type="match status" value="2"/>
</dbReference>
<dbReference type="SUPFAM" id="SSF48403">
    <property type="entry name" value="Ankyrin repeat"/>
    <property type="match status" value="1"/>
</dbReference>